<sequence>MSFYCNLCEVIAVARGFARVEVDYIQIRKYTYDFAVDKSSEAGYGPRTCLFENMCSLDNFPRLPPEGEIVVCEMNGQVHSMNYDQADAIIFTTSLFK</sequence>
<reference evidence="1" key="1">
    <citation type="submission" date="2020-11" db="EMBL/GenBank/DDBJ databases">
        <authorList>
            <person name="Tran Van P."/>
        </authorList>
    </citation>
    <scope>NUCLEOTIDE SEQUENCE</scope>
</reference>
<protein>
    <submittedName>
        <fullName evidence="1">Uncharacterized protein</fullName>
    </submittedName>
</protein>
<proteinExistence type="predicted"/>
<accession>A0A7R9E8K5</accession>
<dbReference type="EMBL" id="OB794075">
    <property type="protein sequence ID" value="CAD7429429.1"/>
    <property type="molecule type" value="Genomic_DNA"/>
</dbReference>
<gene>
    <name evidence="1" type="ORF">TMSB3V08_LOCUS6207</name>
</gene>
<name>A0A7R9E8K5_9NEOP</name>
<dbReference type="AlphaFoldDB" id="A0A7R9E8K5"/>
<evidence type="ECO:0000313" key="1">
    <source>
        <dbReference type="EMBL" id="CAD7429429.1"/>
    </source>
</evidence>
<organism evidence="1">
    <name type="scientific">Timema monikensis</name>
    <dbReference type="NCBI Taxonomy" id="170555"/>
    <lineage>
        <taxon>Eukaryota</taxon>
        <taxon>Metazoa</taxon>
        <taxon>Ecdysozoa</taxon>
        <taxon>Arthropoda</taxon>
        <taxon>Hexapoda</taxon>
        <taxon>Insecta</taxon>
        <taxon>Pterygota</taxon>
        <taxon>Neoptera</taxon>
        <taxon>Polyneoptera</taxon>
        <taxon>Phasmatodea</taxon>
        <taxon>Timematodea</taxon>
        <taxon>Timematoidea</taxon>
        <taxon>Timematidae</taxon>
        <taxon>Timema</taxon>
    </lineage>
</organism>